<evidence type="ECO:0000313" key="8">
    <source>
        <dbReference type="EMBL" id="KAK5777193.1"/>
    </source>
</evidence>
<sequence>MTVRAKSDKQEMAVTFNDLGSAAGLKKLDEYLLTRSYISGYQASKDDITVYAALSGAPSSSYVNVSRWYKHIDALLRISGVSEEGCGVTVEGFAPAEAVATPPAADCKAAAAEEDDDDDVDLFGEETEEEKKAAEERAAAVKASGKKKESGKSSVLLDIKPWDDETDMKKLEEAVRSVQMEGLLWGASKLVPVGYGIKKLQIMMTIVDDLVSVDTLIEEHLTAEPINEYVQSCDIVAFNKISLAYQSEGFLRMNNTNIPKSFGAPSQFGNPGTVPKSQSIPMNNQPQTQGGPQFPGHFQLSEPQAQVLARAQYVQAQPPAHSQFPAQVQSQSGSNSNATATHSPLVSTPGSGGVKRSSQKPPSKNSGSSNSNMASLFKTMELTPAALRKKRKLSERQIPDKVAAILPECALYTQLLEFEAKVDAALSRKKTDIQQSIKNPPCVQKTLRLYVFNTYANQGQTDSDKKSTEAPSWSLKIIGRVLEDGKDPVLAGKAQKLYPKFSSFFKKITVYLDASLYPDNHVILWESARSPALHEGFELKRKGDKESTVRIRLEMNHRPERFKLSPALAEVLGIEVDTRPRILAAIWHYVKSKKLQNYEDNSFFSCDPPLQKVFGEEKMKFIMVSQKISQHLTPLPPIHLEHRIKLSGNCPVGSTCYDVLVDVPYPLETEKSAFLADMEKNKDIDACDEVICTSIKKIHEHCRRRAFFLGFSQSPAEFINALIASQGKDLKLFAGEANHNAEKERRSEFYNQPWIEDAVIRYLNRKSMGGDSLGST</sequence>
<keyword evidence="3 5" id="KW-0251">Elongation factor</keyword>
<dbReference type="InterPro" id="IPR049720">
    <property type="entry name" value="EF1B_bsu/dsu"/>
</dbReference>
<dbReference type="Pfam" id="PF02201">
    <property type="entry name" value="SWIB"/>
    <property type="match status" value="1"/>
</dbReference>
<organism evidence="8 9">
    <name type="scientific">Gossypium arboreum</name>
    <name type="common">Tree cotton</name>
    <name type="synonym">Gossypium nanking</name>
    <dbReference type="NCBI Taxonomy" id="29729"/>
    <lineage>
        <taxon>Eukaryota</taxon>
        <taxon>Viridiplantae</taxon>
        <taxon>Streptophyta</taxon>
        <taxon>Embryophyta</taxon>
        <taxon>Tracheophyta</taxon>
        <taxon>Spermatophyta</taxon>
        <taxon>Magnoliopsida</taxon>
        <taxon>eudicotyledons</taxon>
        <taxon>Gunneridae</taxon>
        <taxon>Pentapetalae</taxon>
        <taxon>rosids</taxon>
        <taxon>malvids</taxon>
        <taxon>Malvales</taxon>
        <taxon>Malvaceae</taxon>
        <taxon>Malvoideae</taxon>
        <taxon>Gossypium</taxon>
    </lineage>
</organism>
<dbReference type="SMART" id="SM00151">
    <property type="entry name" value="SWIB"/>
    <property type="match status" value="1"/>
</dbReference>
<feature type="domain" description="DM2" evidence="7">
    <location>
        <begin position="557"/>
        <end position="634"/>
    </location>
</feature>
<reference evidence="8 9" key="1">
    <citation type="submission" date="2023-03" db="EMBL/GenBank/DDBJ databases">
        <title>WGS of Gossypium arboreum.</title>
        <authorList>
            <person name="Yu D."/>
        </authorList>
    </citation>
    <scope>NUCLEOTIDE SEQUENCE [LARGE SCALE GENOMIC DNA]</scope>
    <source>
        <tissue evidence="8">Leaf</tissue>
    </source>
</reference>
<feature type="compositionally biased region" description="Low complexity" evidence="6">
    <location>
        <begin position="359"/>
        <end position="372"/>
    </location>
</feature>
<keyword evidence="4 5" id="KW-0648">Protein biosynthesis</keyword>
<dbReference type="SMART" id="SM00888">
    <property type="entry name" value="EF1_GNE"/>
    <property type="match status" value="1"/>
</dbReference>
<dbReference type="InterPro" id="IPR036219">
    <property type="entry name" value="eEF-1beta-like_sf"/>
</dbReference>
<dbReference type="InterPro" id="IPR036885">
    <property type="entry name" value="SWIB_MDM2_dom_sf"/>
</dbReference>
<proteinExistence type="inferred from homology"/>
<dbReference type="InterPro" id="IPR036282">
    <property type="entry name" value="Glutathione-S-Trfase_C_sf"/>
</dbReference>
<dbReference type="PROSITE" id="PS00825">
    <property type="entry name" value="EF1BD_2"/>
    <property type="match status" value="1"/>
</dbReference>
<feature type="compositionally biased region" description="Polar residues" evidence="6">
    <location>
        <begin position="324"/>
        <end position="349"/>
    </location>
</feature>
<dbReference type="InterPro" id="IPR001326">
    <property type="entry name" value="Transl_elong_EF1B_B/D_CS"/>
</dbReference>
<comment type="similarity">
    <text evidence="1 5">Belongs to the EF-1-beta/EF-1-delta family.</text>
</comment>
<dbReference type="Gene3D" id="3.30.70.60">
    <property type="match status" value="1"/>
</dbReference>
<protein>
    <recommendedName>
        <fullName evidence="7">DM2 domain-containing protein</fullName>
    </recommendedName>
</protein>
<dbReference type="InterPro" id="IPR003121">
    <property type="entry name" value="SWIB_MDM2_domain"/>
</dbReference>
<dbReference type="Gene3D" id="1.20.1050.130">
    <property type="match status" value="1"/>
</dbReference>
<gene>
    <name evidence="8" type="ORF">PVK06_045160</name>
</gene>
<dbReference type="PROSITE" id="PS51925">
    <property type="entry name" value="SWIB_MDM2"/>
    <property type="match status" value="1"/>
</dbReference>
<evidence type="ECO:0000259" key="7">
    <source>
        <dbReference type="PROSITE" id="PS51925"/>
    </source>
</evidence>
<keyword evidence="9" id="KW-1185">Reference proteome</keyword>
<dbReference type="PANTHER" id="PTHR11595:SF21">
    <property type="entry name" value="ELONGATION FACTOR 1-BETA"/>
    <property type="match status" value="1"/>
</dbReference>
<feature type="region of interest" description="Disordered" evidence="6">
    <location>
        <begin position="316"/>
        <end position="374"/>
    </location>
</feature>
<dbReference type="SUPFAM" id="SSF47592">
    <property type="entry name" value="SWIB/MDM2 domain"/>
    <property type="match status" value="1"/>
</dbReference>
<accession>A0ABR0MT89</accession>
<evidence type="ECO:0000256" key="3">
    <source>
        <dbReference type="ARBA" id="ARBA00022768"/>
    </source>
</evidence>
<feature type="compositionally biased region" description="Low complexity" evidence="6">
    <location>
        <begin position="285"/>
        <end position="298"/>
    </location>
</feature>
<feature type="compositionally biased region" description="Polar residues" evidence="6">
    <location>
        <begin position="267"/>
        <end position="284"/>
    </location>
</feature>
<dbReference type="CDD" id="cd00292">
    <property type="entry name" value="EF1B"/>
    <property type="match status" value="1"/>
</dbReference>
<dbReference type="Gene3D" id="1.10.245.10">
    <property type="entry name" value="SWIB/MDM2 domain"/>
    <property type="match status" value="1"/>
</dbReference>
<dbReference type="SUPFAM" id="SSF54984">
    <property type="entry name" value="eEF-1beta-like"/>
    <property type="match status" value="1"/>
</dbReference>
<evidence type="ECO:0000256" key="4">
    <source>
        <dbReference type="ARBA" id="ARBA00022917"/>
    </source>
</evidence>
<dbReference type="Proteomes" id="UP001358586">
    <property type="component" value="Chromosome 12"/>
</dbReference>
<comment type="caution">
    <text evidence="8">The sequence shown here is derived from an EMBL/GenBank/DDBJ whole genome shotgun (WGS) entry which is preliminary data.</text>
</comment>
<dbReference type="EMBL" id="JARKNE010000012">
    <property type="protein sequence ID" value="KAK5777193.1"/>
    <property type="molecule type" value="Genomic_DNA"/>
</dbReference>
<dbReference type="CDD" id="cd10568">
    <property type="entry name" value="SWIB_like"/>
    <property type="match status" value="1"/>
</dbReference>
<dbReference type="PANTHER" id="PTHR11595">
    <property type="entry name" value="EF-HAND AND COILED-COIL DOMAIN-CONTAINING FAMILY MEMBER"/>
    <property type="match status" value="1"/>
</dbReference>
<evidence type="ECO:0000256" key="2">
    <source>
        <dbReference type="ARBA" id="ARBA00011606"/>
    </source>
</evidence>
<evidence type="ECO:0000256" key="1">
    <source>
        <dbReference type="ARBA" id="ARBA00007411"/>
    </source>
</evidence>
<evidence type="ECO:0000313" key="9">
    <source>
        <dbReference type="Proteomes" id="UP001358586"/>
    </source>
</evidence>
<dbReference type="SUPFAM" id="SSF47616">
    <property type="entry name" value="GST C-terminal domain-like"/>
    <property type="match status" value="1"/>
</dbReference>
<dbReference type="InterPro" id="IPR019835">
    <property type="entry name" value="SWIB_domain"/>
</dbReference>
<dbReference type="Pfam" id="PF00736">
    <property type="entry name" value="EF1_GNE"/>
    <property type="match status" value="1"/>
</dbReference>
<evidence type="ECO:0000256" key="6">
    <source>
        <dbReference type="SAM" id="MobiDB-lite"/>
    </source>
</evidence>
<comment type="subunit">
    <text evidence="2">EF-1 is composed of 4 subunits: alpha, beta (1B-alpha=beta'), delta (1B-beta), and gamma (1B-gamma).</text>
</comment>
<evidence type="ECO:0000256" key="5">
    <source>
        <dbReference type="RuleBase" id="RU003791"/>
    </source>
</evidence>
<dbReference type="InterPro" id="IPR014717">
    <property type="entry name" value="Transl_elong_EF1B/ribsomal_bS6"/>
</dbReference>
<dbReference type="InterPro" id="IPR014038">
    <property type="entry name" value="EF1B_bsu/dsu_GNE"/>
</dbReference>
<dbReference type="PROSITE" id="PS00824">
    <property type="entry name" value="EF1BD_1"/>
    <property type="match status" value="1"/>
</dbReference>
<name>A0ABR0MT89_GOSAR</name>
<feature type="region of interest" description="Disordered" evidence="6">
    <location>
        <begin position="262"/>
        <end position="298"/>
    </location>
</feature>